<keyword evidence="1" id="KW-0472">Membrane</keyword>
<dbReference type="Proteomes" id="UP000268623">
    <property type="component" value="Unassembled WGS sequence"/>
</dbReference>
<accession>A0A3M9XV50</accession>
<sequence>MHYDALLAALVAGVVTLLAFLFWPAVADQLPELALAAIVYLLVLLVGAWIFNAWRRTRRK</sequence>
<dbReference type="EMBL" id="QWDD01000001">
    <property type="protein sequence ID" value="RNJ50780.1"/>
    <property type="molecule type" value="Genomic_DNA"/>
</dbReference>
<keyword evidence="3" id="KW-1185">Reference proteome</keyword>
<name>A0A3M9XV50_9HYPH</name>
<dbReference type="RefSeq" id="WP_123176691.1">
    <property type="nucleotide sequence ID" value="NZ_QWDD01000001.1"/>
</dbReference>
<proteinExistence type="predicted"/>
<evidence type="ECO:0000313" key="3">
    <source>
        <dbReference type="Proteomes" id="UP000268623"/>
    </source>
</evidence>
<feature type="transmembrane region" description="Helical" evidence="1">
    <location>
        <begin position="37"/>
        <end position="54"/>
    </location>
</feature>
<evidence type="ECO:0000256" key="1">
    <source>
        <dbReference type="SAM" id="Phobius"/>
    </source>
</evidence>
<gene>
    <name evidence="2" type="ORF">D1O30_15480</name>
</gene>
<protein>
    <submittedName>
        <fullName evidence="2">Uncharacterized protein</fullName>
    </submittedName>
</protein>
<keyword evidence="1" id="KW-1133">Transmembrane helix</keyword>
<keyword evidence="1" id="KW-0812">Transmembrane</keyword>
<comment type="caution">
    <text evidence="2">The sequence shown here is derived from an EMBL/GenBank/DDBJ whole genome shotgun (WGS) entry which is preliminary data.</text>
</comment>
<reference evidence="2 3" key="1">
    <citation type="submission" date="2018-08" db="EMBL/GenBank/DDBJ databases">
        <title>Genome sequence of Methylocystis hirsuta CSC1, a methanotroph able to accumulate PHAs.</title>
        <authorList>
            <person name="Bordel S."/>
            <person name="Rodriguez E."/>
            <person name="Gancedo J."/>
            <person name="Munoz R."/>
        </authorList>
    </citation>
    <scope>NUCLEOTIDE SEQUENCE [LARGE SCALE GENOMIC DNA]</scope>
    <source>
        <strain evidence="2 3">CSC1</strain>
    </source>
</reference>
<evidence type="ECO:0000313" key="2">
    <source>
        <dbReference type="EMBL" id="RNJ50780.1"/>
    </source>
</evidence>
<dbReference type="AlphaFoldDB" id="A0A3M9XV50"/>
<organism evidence="2 3">
    <name type="scientific">Methylocystis hirsuta</name>
    <dbReference type="NCBI Taxonomy" id="369798"/>
    <lineage>
        <taxon>Bacteria</taxon>
        <taxon>Pseudomonadati</taxon>
        <taxon>Pseudomonadota</taxon>
        <taxon>Alphaproteobacteria</taxon>
        <taxon>Hyphomicrobiales</taxon>
        <taxon>Methylocystaceae</taxon>
        <taxon>Methylocystis</taxon>
    </lineage>
</organism>